<keyword evidence="1" id="KW-1133">Transmembrane helix</keyword>
<dbReference type="Gramene" id="OB06G19280.1">
    <property type="protein sequence ID" value="OB06G19280.1"/>
    <property type="gene ID" value="OB06G19280"/>
</dbReference>
<feature type="transmembrane region" description="Helical" evidence="1">
    <location>
        <begin position="12"/>
        <end position="31"/>
    </location>
</feature>
<dbReference type="SUPFAM" id="SSF53901">
    <property type="entry name" value="Thiolase-like"/>
    <property type="match status" value="1"/>
</dbReference>
<dbReference type="HOGENOM" id="CLU_1716061_0_0_1"/>
<reference evidence="2" key="2">
    <citation type="submission" date="2013-04" db="UniProtKB">
        <authorList>
            <consortium name="EnsemblPlants"/>
        </authorList>
    </citation>
    <scope>IDENTIFICATION</scope>
</reference>
<name>J3MD34_ORYBR</name>
<dbReference type="EnsemblPlants" id="OB06G19280.1">
    <property type="protein sequence ID" value="OB06G19280.1"/>
    <property type="gene ID" value="OB06G19280"/>
</dbReference>
<keyword evidence="1" id="KW-0812">Transmembrane</keyword>
<proteinExistence type="predicted"/>
<evidence type="ECO:0000313" key="3">
    <source>
        <dbReference type="Proteomes" id="UP000006038"/>
    </source>
</evidence>
<reference evidence="2" key="1">
    <citation type="journal article" date="2013" name="Nat. Commun.">
        <title>Whole-genome sequencing of Oryza brachyantha reveals mechanisms underlying Oryza genome evolution.</title>
        <authorList>
            <person name="Chen J."/>
            <person name="Huang Q."/>
            <person name="Gao D."/>
            <person name="Wang J."/>
            <person name="Lang Y."/>
            <person name="Liu T."/>
            <person name="Li B."/>
            <person name="Bai Z."/>
            <person name="Luis Goicoechea J."/>
            <person name="Liang C."/>
            <person name="Chen C."/>
            <person name="Zhang W."/>
            <person name="Sun S."/>
            <person name="Liao Y."/>
            <person name="Zhang X."/>
            <person name="Yang L."/>
            <person name="Song C."/>
            <person name="Wang M."/>
            <person name="Shi J."/>
            <person name="Liu G."/>
            <person name="Liu J."/>
            <person name="Zhou H."/>
            <person name="Zhou W."/>
            <person name="Yu Q."/>
            <person name="An N."/>
            <person name="Chen Y."/>
            <person name="Cai Q."/>
            <person name="Wang B."/>
            <person name="Liu B."/>
            <person name="Min J."/>
            <person name="Huang Y."/>
            <person name="Wu H."/>
            <person name="Li Z."/>
            <person name="Zhang Y."/>
            <person name="Yin Y."/>
            <person name="Song W."/>
            <person name="Jiang J."/>
            <person name="Jackson S.A."/>
            <person name="Wing R.A."/>
            <person name="Wang J."/>
            <person name="Chen M."/>
        </authorList>
    </citation>
    <scope>NUCLEOTIDE SEQUENCE [LARGE SCALE GENOMIC DNA]</scope>
    <source>
        <strain evidence="2">cv. IRGC 101232</strain>
    </source>
</reference>
<dbReference type="PANTHER" id="PTHR31561">
    <property type="entry name" value="3-KETOACYL-COA SYNTHASE"/>
    <property type="match status" value="1"/>
</dbReference>
<dbReference type="AlphaFoldDB" id="J3MD34"/>
<evidence type="ECO:0000313" key="2">
    <source>
        <dbReference type="EnsemblPlants" id="OB06G19280.1"/>
    </source>
</evidence>
<keyword evidence="3" id="KW-1185">Reference proteome</keyword>
<organism evidence="2">
    <name type="scientific">Oryza brachyantha</name>
    <name type="common">malo sina</name>
    <dbReference type="NCBI Taxonomy" id="4533"/>
    <lineage>
        <taxon>Eukaryota</taxon>
        <taxon>Viridiplantae</taxon>
        <taxon>Streptophyta</taxon>
        <taxon>Embryophyta</taxon>
        <taxon>Tracheophyta</taxon>
        <taxon>Spermatophyta</taxon>
        <taxon>Magnoliopsida</taxon>
        <taxon>Liliopsida</taxon>
        <taxon>Poales</taxon>
        <taxon>Poaceae</taxon>
        <taxon>BOP clade</taxon>
        <taxon>Oryzoideae</taxon>
        <taxon>Oryzeae</taxon>
        <taxon>Oryzinae</taxon>
        <taxon>Oryza</taxon>
    </lineage>
</organism>
<dbReference type="STRING" id="4533.J3MD34"/>
<dbReference type="GO" id="GO:0016747">
    <property type="term" value="F:acyltransferase activity, transferring groups other than amino-acyl groups"/>
    <property type="evidence" value="ECO:0007669"/>
    <property type="project" value="InterPro"/>
</dbReference>
<accession>J3MD34</accession>
<dbReference type="Proteomes" id="UP000006038">
    <property type="component" value="Chromosome 6"/>
</dbReference>
<sequence length="153" mass="16277">MGLSVHPKRLKTTILMVITTATMALATATILPNLTVQPRLVSAGEHRLYLIGAPIGPTKLLLGTALSCAATAVVVYLLPVTEQLKFLLANTAALIRFRFLGKKATPPPPLPPYAPNFCKAFEHICIHPGGPAVISSVQRGLGLPERHAEASRT</sequence>
<feature type="transmembrane region" description="Helical" evidence="1">
    <location>
        <begin position="60"/>
        <end position="78"/>
    </location>
</feature>
<protein>
    <submittedName>
        <fullName evidence="2">Uncharacterized protein</fullName>
    </submittedName>
</protein>
<dbReference type="GO" id="GO:0006633">
    <property type="term" value="P:fatty acid biosynthetic process"/>
    <property type="evidence" value="ECO:0007669"/>
    <property type="project" value="InterPro"/>
</dbReference>
<evidence type="ECO:0000256" key="1">
    <source>
        <dbReference type="SAM" id="Phobius"/>
    </source>
</evidence>
<keyword evidence="1" id="KW-0472">Membrane</keyword>
<dbReference type="GO" id="GO:0016020">
    <property type="term" value="C:membrane"/>
    <property type="evidence" value="ECO:0007669"/>
    <property type="project" value="InterPro"/>
</dbReference>
<dbReference type="InterPro" id="IPR016039">
    <property type="entry name" value="Thiolase-like"/>
</dbReference>
<dbReference type="InterPro" id="IPR012392">
    <property type="entry name" value="3-ktacl-CoA_syn"/>
</dbReference>
<dbReference type="Gene3D" id="3.40.47.10">
    <property type="match status" value="1"/>
</dbReference>